<dbReference type="OrthoDB" id="10349148at2759"/>
<dbReference type="InterPro" id="IPR046520">
    <property type="entry name" value="DUF6697"/>
</dbReference>
<evidence type="ECO:0000259" key="2">
    <source>
        <dbReference type="Pfam" id="PF20411"/>
    </source>
</evidence>
<dbReference type="Pfam" id="PF20411">
    <property type="entry name" value="DUF6697"/>
    <property type="match status" value="1"/>
</dbReference>
<feature type="domain" description="DUF6697" evidence="2">
    <location>
        <begin position="186"/>
        <end position="309"/>
    </location>
</feature>
<proteinExistence type="predicted"/>
<gene>
    <name evidence="3" type="ORF">EVG20_g477</name>
</gene>
<evidence type="ECO:0000313" key="3">
    <source>
        <dbReference type="EMBL" id="TFY72525.1"/>
    </source>
</evidence>
<sequence>MHPSSSTNAHLTALIEAKKDLNRVVNEWFKYKDKKVKPWSVQTTTEQVLGEYSLVIGDVSVLFRRVQSAVDTLEKYIESERGTISNASDIPVPFAFSRLEMQECDLTCCEQNKKKLENTKLQMREIMGIVHDSANSQRATRERMFKSLCKRFDLPPPPNMIDDVEPKSSPYSRTFRYVLKRVLPVDFACVELSHLDWIPGLSILEPGKHGLLFSCRISLKHLVSTLAFRLFVTDEHNQTRYYGFYRAEYWPHKYGTLSGPEYVRLPEPVCSAFVPSAAPQLSKDLRPTSYWQVKDLIAERKSGAKPWENAFVTYDNELTGSRHPIFPIILQFLNTKWQPPGRPCVLPRALPYPVKAQEEPSLLYASWLPQTQPPTDLEQGPAPECTTEEEETTASSSPNSLWTPPLPGARAIPIIRPPPNTKAPGTSSGYAPRARAR</sequence>
<comment type="caution">
    <text evidence="3">The sequence shown here is derived from an EMBL/GenBank/DDBJ whole genome shotgun (WGS) entry which is preliminary data.</text>
</comment>
<feature type="region of interest" description="Disordered" evidence="1">
    <location>
        <begin position="370"/>
        <end position="437"/>
    </location>
</feature>
<protein>
    <recommendedName>
        <fullName evidence="2">DUF6697 domain-containing protein</fullName>
    </recommendedName>
</protein>
<organism evidence="3 4">
    <name type="scientific">Dentipellis fragilis</name>
    <dbReference type="NCBI Taxonomy" id="205917"/>
    <lineage>
        <taxon>Eukaryota</taxon>
        <taxon>Fungi</taxon>
        <taxon>Dikarya</taxon>
        <taxon>Basidiomycota</taxon>
        <taxon>Agaricomycotina</taxon>
        <taxon>Agaricomycetes</taxon>
        <taxon>Russulales</taxon>
        <taxon>Hericiaceae</taxon>
        <taxon>Dentipellis</taxon>
    </lineage>
</organism>
<reference evidence="3 4" key="1">
    <citation type="submission" date="2019-02" db="EMBL/GenBank/DDBJ databases">
        <title>Genome sequencing of the rare red list fungi Dentipellis fragilis.</title>
        <authorList>
            <person name="Buettner E."/>
            <person name="Kellner H."/>
        </authorList>
    </citation>
    <scope>NUCLEOTIDE SEQUENCE [LARGE SCALE GENOMIC DNA]</scope>
    <source>
        <strain evidence="3 4">DSM 105465</strain>
    </source>
</reference>
<dbReference type="EMBL" id="SEOQ01000012">
    <property type="protein sequence ID" value="TFY72525.1"/>
    <property type="molecule type" value="Genomic_DNA"/>
</dbReference>
<evidence type="ECO:0000256" key="1">
    <source>
        <dbReference type="SAM" id="MobiDB-lite"/>
    </source>
</evidence>
<accession>A0A4Y9ZCN5</accession>
<evidence type="ECO:0000313" key="4">
    <source>
        <dbReference type="Proteomes" id="UP000298327"/>
    </source>
</evidence>
<dbReference type="AlphaFoldDB" id="A0A4Y9ZCN5"/>
<name>A0A4Y9ZCN5_9AGAM</name>
<dbReference type="Proteomes" id="UP000298327">
    <property type="component" value="Unassembled WGS sequence"/>
</dbReference>
<keyword evidence="4" id="KW-1185">Reference proteome</keyword>